<evidence type="ECO:0000256" key="1">
    <source>
        <dbReference type="SAM" id="SignalP"/>
    </source>
</evidence>
<evidence type="ECO:0000313" key="2">
    <source>
        <dbReference type="Proteomes" id="UP000046395"/>
    </source>
</evidence>
<feature type="signal peptide" evidence="1">
    <location>
        <begin position="1"/>
        <end position="18"/>
    </location>
</feature>
<name>A0A5S6QVP5_TRIMR</name>
<sequence>MVVLRHLLIVILSATCYAASFHNTTVMNSLGLSRQVFASNSLKHAVSKETASALPESILIVSVTKSLLAMAKKDGSTAPRMVRLICGNGEPNEDSLLQTKFIAAYTTCRADSKITLEDLYSSKCPVDAKKDRISCSGYVESSGERTGQRLHCEPEKVRT</sequence>
<dbReference type="Proteomes" id="UP000046395">
    <property type="component" value="Unassembled WGS sequence"/>
</dbReference>
<evidence type="ECO:0000313" key="3">
    <source>
        <dbReference type="WBParaSite" id="TMUE_3000011325.1"/>
    </source>
</evidence>
<dbReference type="AlphaFoldDB" id="A0A5S6QVP5"/>
<organism evidence="2 3">
    <name type="scientific">Trichuris muris</name>
    <name type="common">Mouse whipworm</name>
    <dbReference type="NCBI Taxonomy" id="70415"/>
    <lineage>
        <taxon>Eukaryota</taxon>
        <taxon>Metazoa</taxon>
        <taxon>Ecdysozoa</taxon>
        <taxon>Nematoda</taxon>
        <taxon>Enoplea</taxon>
        <taxon>Dorylaimia</taxon>
        <taxon>Trichinellida</taxon>
        <taxon>Trichuridae</taxon>
        <taxon>Trichuris</taxon>
    </lineage>
</organism>
<protein>
    <submittedName>
        <fullName evidence="3">Uncharacterized protein</fullName>
    </submittedName>
</protein>
<keyword evidence="1" id="KW-0732">Signal</keyword>
<reference evidence="3" key="1">
    <citation type="submission" date="2019-12" db="UniProtKB">
        <authorList>
            <consortium name="WormBaseParasite"/>
        </authorList>
    </citation>
    <scope>IDENTIFICATION</scope>
</reference>
<keyword evidence="2" id="KW-1185">Reference proteome</keyword>
<feature type="chain" id="PRO_5024451324" evidence="1">
    <location>
        <begin position="19"/>
        <end position="159"/>
    </location>
</feature>
<proteinExistence type="predicted"/>
<dbReference type="WBParaSite" id="TMUE_3000011325.1">
    <property type="protein sequence ID" value="TMUE_3000011325.1"/>
    <property type="gene ID" value="WBGene00301294"/>
</dbReference>
<accession>A0A5S6QVP5</accession>